<protein>
    <recommendedName>
        <fullName evidence="3">CARDB domain-containing protein</fullName>
    </recommendedName>
</protein>
<evidence type="ECO:0000313" key="2">
    <source>
        <dbReference type="Proteomes" id="UP000050360"/>
    </source>
</evidence>
<comment type="caution">
    <text evidence="1">The sequence shown here is derived from an EMBL/GenBank/DDBJ whole genome shotgun (WGS) entry which is preliminary data.</text>
</comment>
<organism evidence="1 2">
    <name type="scientific">Candidatus Methanoperedens nitratireducens</name>
    <dbReference type="NCBI Taxonomy" id="1392998"/>
    <lineage>
        <taxon>Archaea</taxon>
        <taxon>Methanobacteriati</taxon>
        <taxon>Methanobacteriota</taxon>
        <taxon>Stenosarchaea group</taxon>
        <taxon>Methanomicrobia</taxon>
        <taxon>Methanosarcinales</taxon>
        <taxon>ANME-2 cluster</taxon>
        <taxon>Candidatus Methanoperedentaceae</taxon>
        <taxon>Candidatus Methanoperedens</taxon>
    </lineage>
</organism>
<accession>A0A0P8A0U3</accession>
<proteinExistence type="predicted"/>
<name>A0A0P8A0U3_9EURY</name>
<dbReference type="InterPro" id="IPR013783">
    <property type="entry name" value="Ig-like_fold"/>
</dbReference>
<evidence type="ECO:0008006" key="3">
    <source>
        <dbReference type="Google" id="ProtNLM"/>
    </source>
</evidence>
<dbReference type="EMBL" id="LKCM01000334">
    <property type="protein sequence ID" value="KPQ41587.1"/>
    <property type="molecule type" value="Genomic_DNA"/>
</dbReference>
<gene>
    <name evidence="1" type="ORF">MPEBLZ_03860</name>
</gene>
<evidence type="ECO:0000313" key="1">
    <source>
        <dbReference type="EMBL" id="KPQ41587.1"/>
    </source>
</evidence>
<dbReference type="Proteomes" id="UP000050360">
    <property type="component" value="Unassembled WGS sequence"/>
</dbReference>
<sequence>MKKFVVLLIILWFASSFPAAAFITDEIEWAPAVEGTLYKGNNLTNGPYMVKAVQFPSPVRGFKNFKGEIIPETSVDPMVYLEVYKDGTFLKEALLTMQSGPELDPDYEFRISAVEFLPGNSREWVMEYYKPWAKVAVSLRGKPELNVTVTTEKASYTSSSDQVITAKVTIKNNGDAIAKNVDVFLNPDELVLRGGGTGQLHQSYLELKKDESKSFEVVFLVPDVVDQTNYSLSADTKSIDVKNLEYKSSGSVSITVSPQTELLFSKQSLQQEPHISQ</sequence>
<reference evidence="1 2" key="1">
    <citation type="submission" date="2015-09" db="EMBL/GenBank/DDBJ databases">
        <title>A metagenomics-based metabolic model of nitrate-dependent anaerobic oxidation of methane by Methanoperedens-like archaea.</title>
        <authorList>
            <person name="Arshad A."/>
            <person name="Speth D.R."/>
            <person name="De Graaf R.M."/>
            <person name="Op Den Camp H.J."/>
            <person name="Jetten M.S."/>
            <person name="Welte C.U."/>
        </authorList>
    </citation>
    <scope>NUCLEOTIDE SEQUENCE [LARGE SCALE GENOMIC DNA]</scope>
</reference>
<dbReference type="AlphaFoldDB" id="A0A0P8A0U3"/>
<dbReference type="Gene3D" id="2.60.40.10">
    <property type="entry name" value="Immunoglobulins"/>
    <property type="match status" value="1"/>
</dbReference>